<dbReference type="GO" id="GO:0005694">
    <property type="term" value="C:chromosome"/>
    <property type="evidence" value="ECO:0007669"/>
    <property type="project" value="UniProtKB-SubCell"/>
</dbReference>
<dbReference type="CDD" id="cd10524">
    <property type="entry name" value="SET_Suv4-20-like"/>
    <property type="match status" value="1"/>
</dbReference>
<dbReference type="EC" id="2.1.1.372" evidence="11"/>
<reference evidence="17 18" key="1">
    <citation type="submission" date="2016-07" db="EMBL/GenBank/DDBJ databases">
        <title>Pervasive Adenine N6-methylation of Active Genes in Fungi.</title>
        <authorList>
            <consortium name="DOE Joint Genome Institute"/>
            <person name="Mondo S.J."/>
            <person name="Dannebaum R.O."/>
            <person name="Kuo R.C."/>
            <person name="Labutti K."/>
            <person name="Haridas S."/>
            <person name="Kuo A."/>
            <person name="Salamov A."/>
            <person name="Ahrendt S.R."/>
            <person name="Lipzen A."/>
            <person name="Sullivan W."/>
            <person name="Andreopoulos W.B."/>
            <person name="Clum A."/>
            <person name="Lindquist E."/>
            <person name="Daum C."/>
            <person name="Ramamoorthy G.K."/>
            <person name="Gryganskyi A."/>
            <person name="Culley D."/>
            <person name="Magnuson J.K."/>
            <person name="James T.Y."/>
            <person name="O'Malley M.A."/>
            <person name="Stajich J.E."/>
            <person name="Spatafora J.W."/>
            <person name="Visel A."/>
            <person name="Grigoriev I.V."/>
        </authorList>
    </citation>
    <scope>NUCLEOTIDE SEQUENCE [LARGE SCALE GENOMIC DNA]</scope>
    <source>
        <strain evidence="17 18">12-1054</strain>
    </source>
</reference>
<dbReference type="GO" id="GO:0008270">
    <property type="term" value="F:zinc ion binding"/>
    <property type="evidence" value="ECO:0007669"/>
    <property type="project" value="InterPro"/>
</dbReference>
<evidence type="ECO:0000256" key="1">
    <source>
        <dbReference type="ARBA" id="ARBA00004123"/>
    </source>
</evidence>
<keyword evidence="10" id="KW-0539">Nucleus</keyword>
<organism evidence="17 18">
    <name type="scientific">Protomyces lactucae-debilis</name>
    <dbReference type="NCBI Taxonomy" id="2754530"/>
    <lineage>
        <taxon>Eukaryota</taxon>
        <taxon>Fungi</taxon>
        <taxon>Dikarya</taxon>
        <taxon>Ascomycota</taxon>
        <taxon>Taphrinomycotina</taxon>
        <taxon>Taphrinomycetes</taxon>
        <taxon>Taphrinales</taxon>
        <taxon>Protomycetaceae</taxon>
        <taxon>Protomyces</taxon>
    </lineage>
</organism>
<name>A0A1Y2FM92_PROLT</name>
<dbReference type="SUPFAM" id="SSF57701">
    <property type="entry name" value="Zn2/Cys6 DNA-binding domain"/>
    <property type="match status" value="1"/>
</dbReference>
<dbReference type="PROSITE" id="PS50048">
    <property type="entry name" value="ZN2_CY6_FUNGAL_2"/>
    <property type="match status" value="1"/>
</dbReference>
<dbReference type="OrthoDB" id="6627536at2759"/>
<dbReference type="PROSITE" id="PS51567">
    <property type="entry name" value="SAM_MT43_SUVAR420_1"/>
    <property type="match status" value="1"/>
</dbReference>
<gene>
    <name evidence="17" type="ORF">BCR37DRAFT_258006</name>
</gene>
<evidence type="ECO:0000256" key="7">
    <source>
        <dbReference type="ARBA" id="ARBA00022679"/>
    </source>
</evidence>
<dbReference type="SMART" id="SM00317">
    <property type="entry name" value="SET"/>
    <property type="match status" value="1"/>
</dbReference>
<comment type="catalytic activity">
    <reaction evidence="13">
        <text>L-lysyl(20)-[histone H4] + 3 S-adenosyl-L-methionine = N(6),N(6),N(6)-trimethyl-L-lysyl(20)-[histone H4] + 3 S-adenosyl-L-homocysteine + 3 H(+)</text>
        <dbReference type="Rhea" id="RHEA:64456"/>
        <dbReference type="Rhea" id="RHEA-COMP:15554"/>
        <dbReference type="Rhea" id="RHEA-COMP:15998"/>
        <dbReference type="ChEBI" id="CHEBI:15378"/>
        <dbReference type="ChEBI" id="CHEBI:29969"/>
        <dbReference type="ChEBI" id="CHEBI:57856"/>
        <dbReference type="ChEBI" id="CHEBI:59789"/>
        <dbReference type="ChEBI" id="CHEBI:61961"/>
        <dbReference type="EC" id="2.1.1.372"/>
    </reaction>
</comment>
<comment type="subcellular location">
    <subcellularLocation>
        <location evidence="2">Chromosome</location>
    </subcellularLocation>
    <subcellularLocation>
        <location evidence="1">Nucleus</location>
    </subcellularLocation>
</comment>
<dbReference type="Gene3D" id="1.10.10.1700">
    <property type="entry name" value="Histone-lysine N-methyltransferase"/>
    <property type="match status" value="1"/>
</dbReference>
<dbReference type="GO" id="GO:0000981">
    <property type="term" value="F:DNA-binding transcription factor activity, RNA polymerase II-specific"/>
    <property type="evidence" value="ECO:0007669"/>
    <property type="project" value="InterPro"/>
</dbReference>
<evidence type="ECO:0000313" key="18">
    <source>
        <dbReference type="Proteomes" id="UP000193685"/>
    </source>
</evidence>
<keyword evidence="18" id="KW-1185">Reference proteome</keyword>
<evidence type="ECO:0000313" key="17">
    <source>
        <dbReference type="EMBL" id="ORY85090.1"/>
    </source>
</evidence>
<evidence type="ECO:0000256" key="3">
    <source>
        <dbReference type="ARBA" id="ARBA00014232"/>
    </source>
</evidence>
<dbReference type="CDD" id="cd00067">
    <property type="entry name" value="GAL4"/>
    <property type="match status" value="1"/>
</dbReference>
<dbReference type="RefSeq" id="XP_040726873.1">
    <property type="nucleotide sequence ID" value="XM_040866703.1"/>
</dbReference>
<keyword evidence="9" id="KW-0156">Chromatin regulator</keyword>
<dbReference type="GO" id="GO:0032259">
    <property type="term" value="P:methylation"/>
    <property type="evidence" value="ECO:0007669"/>
    <property type="project" value="UniProtKB-KW"/>
</dbReference>
<dbReference type="STRING" id="56484.A0A1Y2FM92"/>
<evidence type="ECO:0000256" key="2">
    <source>
        <dbReference type="ARBA" id="ARBA00004286"/>
    </source>
</evidence>
<keyword evidence="5" id="KW-0158">Chromosome</keyword>
<dbReference type="InterPro" id="IPR025783">
    <property type="entry name" value="Set9_fungi"/>
</dbReference>
<dbReference type="EMBL" id="MCFI01000005">
    <property type="protein sequence ID" value="ORY85090.1"/>
    <property type="molecule type" value="Genomic_DNA"/>
</dbReference>
<keyword evidence="7" id="KW-0808">Transferase</keyword>
<dbReference type="PANTHER" id="PTHR12977">
    <property type="entry name" value="SUPPRESSOR OF VARIEGATION 4-20-RELATED"/>
    <property type="match status" value="1"/>
</dbReference>
<dbReference type="PROSITE" id="PS50280">
    <property type="entry name" value="SET"/>
    <property type="match status" value="1"/>
</dbReference>
<protein>
    <recommendedName>
        <fullName evidence="4">Histone-lysine N-methyltransferase SET9</fullName>
        <ecNumber evidence="11">2.1.1.372</ecNumber>
    </recommendedName>
    <alternativeName>
        <fullName evidence="3">Histone-lysine N-methyltransferase set9</fullName>
    </alternativeName>
    <alternativeName>
        <fullName evidence="12">SET domain protein 9</fullName>
    </alternativeName>
</protein>
<dbReference type="InterPro" id="IPR039977">
    <property type="entry name" value="Suv4-20/Set9"/>
</dbReference>
<feature type="compositionally biased region" description="Basic and acidic residues" evidence="14">
    <location>
        <begin position="775"/>
        <end position="802"/>
    </location>
</feature>
<comment type="caution">
    <text evidence="17">The sequence shown here is derived from an EMBL/GenBank/DDBJ whole genome shotgun (WGS) entry which is preliminary data.</text>
</comment>
<keyword evidence="6" id="KW-0489">Methyltransferase</keyword>
<evidence type="ECO:0000256" key="12">
    <source>
        <dbReference type="ARBA" id="ARBA00030653"/>
    </source>
</evidence>
<evidence type="ECO:0000259" key="16">
    <source>
        <dbReference type="PROSITE" id="PS50280"/>
    </source>
</evidence>
<sequence>MSKYLTIKRLSEYDDVLTDHLIDKVYFWLTTHKSDADYVPSKAIRPSQMASLLQGHIIGGPRRSREKMLADAIEACLQLKSIQKVYNKLRPEEQSDFVSHLKRYLNIWRIDAEFEINSTDRYCSNKAESCILALQPIHKYKVLAQLSGTIVPMTEEEEEMYKADFSIIWSHRIQSMCLFLGPARFVNHDCDPNATFVMVNGNIAVAAIRNIEIGEEITIAYSPDYFGPGNIDCRCASCERTGKGFYRNAEQRNRDSAGADDEAGTIDSLAATVPVELSYSASKNKAHMSGPSSILNNVDAQRKLGNMAKTLVNDSDDDESFLEALARKPDEGDSDLEREGRISRRISRISTMQRFSNLAEDEVSHSTNEDVASNASKDFDGADISRKSLRPRNAKLDYNLRKQSKQSILPGLYRRAFKKDPSKHYCNMCDEEALKKDMFAEKSEEGLEVLLCRRCRRHTKLYGSPWPERTPLVSHRTREGLEKLASHELAGRLSTNTQVQRTNWQTENGRLSMPGMAGRKPMLQSMHGLGDQMRQTKLLTSTGPDNTLANSAGEFACLECYERHRKCHRMKPNQPRCDSCVRLDRECYPRFESQTRGAESSSPEPTLTIYHNRSTVGNNASPRAFGSANFIQTKPAFMTFVSRLDRYTNKLVNRQAQVRVDLAAQHEQDKLASLPPEARRKGMHGDFGKAGSWYYVEVPASGDDDIPVLTQSRLRSREQRKGSSQRGDCGRKHNFVTPDTSDEEFGRMIETAKRITAPYHSRQLTAPRVKSPAIKPKEERVSVKRKREDSADHSRSVRRRESGASSVTSVVSAQRDFKPGTSGRGRYFYVPVDSEEDERQSTPVVFDDRLSRPRSYRTGSYKE</sequence>
<evidence type="ECO:0000256" key="9">
    <source>
        <dbReference type="ARBA" id="ARBA00022853"/>
    </source>
</evidence>
<evidence type="ECO:0000256" key="13">
    <source>
        <dbReference type="ARBA" id="ARBA00048081"/>
    </source>
</evidence>
<dbReference type="InterPro" id="IPR001214">
    <property type="entry name" value="SET_dom"/>
</dbReference>
<keyword evidence="8" id="KW-0949">S-adenosyl-L-methionine</keyword>
<evidence type="ECO:0000256" key="8">
    <source>
        <dbReference type="ARBA" id="ARBA00022691"/>
    </source>
</evidence>
<feature type="region of interest" description="Disordered" evidence="14">
    <location>
        <begin position="712"/>
        <end position="745"/>
    </location>
</feature>
<dbReference type="GO" id="GO:0005634">
    <property type="term" value="C:nucleus"/>
    <property type="evidence" value="ECO:0007669"/>
    <property type="project" value="UniProtKB-SubCell"/>
</dbReference>
<feature type="region of interest" description="Disordered" evidence="14">
    <location>
        <begin position="758"/>
        <end position="863"/>
    </location>
</feature>
<feature type="region of interest" description="Disordered" evidence="14">
    <location>
        <begin position="359"/>
        <end position="386"/>
    </location>
</feature>
<evidence type="ECO:0000256" key="6">
    <source>
        <dbReference type="ARBA" id="ARBA00022603"/>
    </source>
</evidence>
<evidence type="ECO:0000256" key="4">
    <source>
        <dbReference type="ARBA" id="ARBA00015413"/>
    </source>
</evidence>
<evidence type="ECO:0000256" key="5">
    <source>
        <dbReference type="ARBA" id="ARBA00022454"/>
    </source>
</evidence>
<evidence type="ECO:0000259" key="15">
    <source>
        <dbReference type="PROSITE" id="PS50048"/>
    </source>
</evidence>
<evidence type="ECO:0000256" key="14">
    <source>
        <dbReference type="SAM" id="MobiDB-lite"/>
    </source>
</evidence>
<feature type="domain" description="SET" evidence="16">
    <location>
        <begin position="112"/>
        <end position="222"/>
    </location>
</feature>
<dbReference type="AlphaFoldDB" id="A0A1Y2FM92"/>
<proteinExistence type="predicted"/>
<dbReference type="GeneID" id="63783302"/>
<accession>A0A1Y2FM92</accession>
<dbReference type="GO" id="GO:0140943">
    <property type="term" value="F:histone H4K20 trimethyltransferase activity"/>
    <property type="evidence" value="ECO:0007669"/>
    <property type="project" value="UniProtKB-EC"/>
</dbReference>
<dbReference type="InterPro" id="IPR041938">
    <property type="entry name" value="Hist-Lys_N-MTase_N"/>
</dbReference>
<dbReference type="SUPFAM" id="SSF82199">
    <property type="entry name" value="SET domain"/>
    <property type="match status" value="1"/>
</dbReference>
<dbReference type="Gene3D" id="2.170.270.10">
    <property type="entry name" value="SET domain"/>
    <property type="match status" value="1"/>
</dbReference>
<dbReference type="Proteomes" id="UP000193685">
    <property type="component" value="Unassembled WGS sequence"/>
</dbReference>
<evidence type="ECO:0000256" key="11">
    <source>
        <dbReference type="ARBA" id="ARBA00024057"/>
    </source>
</evidence>
<evidence type="ECO:0000256" key="10">
    <source>
        <dbReference type="ARBA" id="ARBA00023242"/>
    </source>
</evidence>
<dbReference type="Pfam" id="PF00856">
    <property type="entry name" value="SET"/>
    <property type="match status" value="1"/>
</dbReference>
<dbReference type="InterPro" id="IPR001138">
    <property type="entry name" value="Zn2Cys6_DnaBD"/>
</dbReference>
<dbReference type="PANTHER" id="PTHR12977:SF4">
    <property type="entry name" value="HISTONE-LYSINE N-METHYLTRANSFERASE KMT5B"/>
    <property type="match status" value="1"/>
</dbReference>
<dbReference type="InterPro" id="IPR036864">
    <property type="entry name" value="Zn2-C6_fun-type_DNA-bd_sf"/>
</dbReference>
<feature type="domain" description="Zn(2)-C6 fungal-type" evidence="15">
    <location>
        <begin position="556"/>
        <end position="587"/>
    </location>
</feature>
<feature type="compositionally biased region" description="Basic and acidic residues" evidence="14">
    <location>
        <begin position="377"/>
        <end position="386"/>
    </location>
</feature>
<dbReference type="InterPro" id="IPR046341">
    <property type="entry name" value="SET_dom_sf"/>
</dbReference>